<dbReference type="InterPro" id="IPR003445">
    <property type="entry name" value="Cat_transpt"/>
</dbReference>
<feature type="transmembrane region" description="Helical" evidence="8">
    <location>
        <begin position="121"/>
        <end position="141"/>
    </location>
</feature>
<dbReference type="OrthoDB" id="9999863at2759"/>
<evidence type="ECO:0000256" key="8">
    <source>
        <dbReference type="SAM" id="Phobius"/>
    </source>
</evidence>
<name>A0A8S0R6Y6_OLEEU</name>
<keyword evidence="6" id="KW-0406">Ion transport</keyword>
<feature type="transmembrane region" description="Helical" evidence="8">
    <location>
        <begin position="441"/>
        <end position="463"/>
    </location>
</feature>
<dbReference type="AlphaFoldDB" id="A0A8S0R6Y6"/>
<feature type="transmembrane region" description="Helical" evidence="8">
    <location>
        <begin position="403"/>
        <end position="421"/>
    </location>
</feature>
<evidence type="ECO:0000313" key="9">
    <source>
        <dbReference type="EMBL" id="CAA2974071.1"/>
    </source>
</evidence>
<keyword evidence="3" id="KW-0813">Transport</keyword>
<feature type="transmembrane region" description="Helical" evidence="8">
    <location>
        <begin position="62"/>
        <end position="83"/>
    </location>
</feature>
<evidence type="ECO:0000256" key="7">
    <source>
        <dbReference type="ARBA" id="ARBA00023136"/>
    </source>
</evidence>
<evidence type="ECO:0000256" key="6">
    <source>
        <dbReference type="ARBA" id="ARBA00023065"/>
    </source>
</evidence>
<dbReference type="Proteomes" id="UP000594638">
    <property type="component" value="Unassembled WGS sequence"/>
</dbReference>
<feature type="transmembrane region" description="Helical" evidence="8">
    <location>
        <begin position="517"/>
        <end position="537"/>
    </location>
</feature>
<dbReference type="InterPro" id="IPR051143">
    <property type="entry name" value="TrkH_K-transport"/>
</dbReference>
<feature type="transmembrane region" description="Helical" evidence="8">
    <location>
        <begin position="288"/>
        <end position="315"/>
    </location>
</feature>
<feature type="transmembrane region" description="Helical" evidence="8">
    <location>
        <begin position="259"/>
        <end position="276"/>
    </location>
</feature>
<dbReference type="PANTHER" id="PTHR31064">
    <property type="entry name" value="POTASSIUM TRANSPORT PROTEIN DDB_G0292412-RELATED"/>
    <property type="match status" value="1"/>
</dbReference>
<dbReference type="GO" id="GO:0005886">
    <property type="term" value="C:plasma membrane"/>
    <property type="evidence" value="ECO:0007669"/>
    <property type="project" value="TreeGrafter"/>
</dbReference>
<dbReference type="Gramene" id="OE9A119907T1">
    <property type="protein sequence ID" value="OE9A119907C1"/>
    <property type="gene ID" value="OE9A119907"/>
</dbReference>
<keyword evidence="7 8" id="KW-0472">Membrane</keyword>
<protein>
    <submittedName>
        <fullName evidence="9">Sodium transporter hkt1</fullName>
    </submittedName>
</protein>
<evidence type="ECO:0000256" key="3">
    <source>
        <dbReference type="ARBA" id="ARBA00022448"/>
    </source>
</evidence>
<evidence type="ECO:0000256" key="5">
    <source>
        <dbReference type="ARBA" id="ARBA00022989"/>
    </source>
</evidence>
<comment type="caution">
    <text evidence="9">The sequence shown here is derived from an EMBL/GenBank/DDBJ whole genome shotgun (WGS) entry which is preliminary data.</text>
</comment>
<gene>
    <name evidence="9" type="ORF">OLEA9_A119907</name>
</gene>
<feature type="transmembrane region" description="Helical" evidence="8">
    <location>
        <begin position="335"/>
        <end position="366"/>
    </location>
</feature>
<keyword evidence="4 8" id="KW-0812">Transmembrane</keyword>
<reference evidence="9 10" key="1">
    <citation type="submission" date="2019-12" db="EMBL/GenBank/DDBJ databases">
        <authorList>
            <person name="Alioto T."/>
            <person name="Alioto T."/>
            <person name="Gomez Garrido J."/>
        </authorList>
    </citation>
    <scope>NUCLEOTIDE SEQUENCE [LARGE SCALE GENOMIC DNA]</scope>
</reference>
<dbReference type="Pfam" id="PF02386">
    <property type="entry name" value="TrkH"/>
    <property type="match status" value="2"/>
</dbReference>
<dbReference type="PANTHER" id="PTHR31064:SF30">
    <property type="entry name" value="HIGH-AFFINITY POTASSIUM TRANSPORT PROTEIN-RELATED"/>
    <property type="match status" value="1"/>
</dbReference>
<evidence type="ECO:0000256" key="1">
    <source>
        <dbReference type="ARBA" id="ARBA00004141"/>
    </source>
</evidence>
<evidence type="ECO:0000313" key="10">
    <source>
        <dbReference type="Proteomes" id="UP000594638"/>
    </source>
</evidence>
<organism evidence="9 10">
    <name type="scientific">Olea europaea subsp. europaea</name>
    <dbReference type="NCBI Taxonomy" id="158383"/>
    <lineage>
        <taxon>Eukaryota</taxon>
        <taxon>Viridiplantae</taxon>
        <taxon>Streptophyta</taxon>
        <taxon>Embryophyta</taxon>
        <taxon>Tracheophyta</taxon>
        <taxon>Spermatophyta</taxon>
        <taxon>Magnoliopsida</taxon>
        <taxon>eudicotyledons</taxon>
        <taxon>Gunneridae</taxon>
        <taxon>Pentapetalae</taxon>
        <taxon>asterids</taxon>
        <taxon>lamiids</taxon>
        <taxon>Lamiales</taxon>
        <taxon>Oleaceae</taxon>
        <taxon>Oleeae</taxon>
        <taxon>Olea</taxon>
    </lineage>
</organism>
<sequence>MNKFIDFRKKLSHTTHFLVFSCLRTTLLIFSCLRTKLLCSYNYFLGIQSYVLHILLFRVNPFWIEVFYFIIVSLVGFLALRISKTRKTSFTPKDFDLIFTSVSAATVSSVSTVEMEVFSNIQLVFLTFLMLFGGEVFYSMIELHLMKSKLQKIRIKDNETDSYITDSDSSNPKNSIDHIELGMVTHSEDEKPDATLETDEKAPETETLKFNSIIILSHVVLCYLLVVHVAGFSLILFYLSLISSAKEVLQKKGLNVKTFGIFTTVSSFANCGFVPTNENMMVFKKNTGLLLILIPQILIGNTLYPVCLRLIIWFLEKFMKRAEFRYMLKNSRELGYAHLLPGLHSAFLAFTVFAFIAIQFVLFCLLEWHSEAISGISSYQKMVGSLFQVMNSRHAGESVFDRSALSPAILVLFVLMMYLPPYTSFLPIEKKSSTSTKRKNIMEHILFSQLSYLVIFIILICITEREKMKRDPLNFNVLNIVIEVISAYGNVGFSMGYSCAKQIHPDKYCKDASYGFVGKWSDGGKFIIILVMFFGRLKKFSKRGGKAWKLP</sequence>
<feature type="transmembrane region" description="Helical" evidence="8">
    <location>
        <begin position="213"/>
        <end position="239"/>
    </location>
</feature>
<feature type="transmembrane region" description="Helical" evidence="8">
    <location>
        <begin position="40"/>
        <end position="56"/>
    </location>
</feature>
<accession>A0A8S0R6Y6</accession>
<evidence type="ECO:0000256" key="2">
    <source>
        <dbReference type="ARBA" id="ARBA00010864"/>
    </source>
</evidence>
<comment type="subcellular location">
    <subcellularLocation>
        <location evidence="1">Membrane</location>
        <topology evidence="1">Multi-pass membrane protein</topology>
    </subcellularLocation>
</comment>
<feature type="transmembrane region" description="Helical" evidence="8">
    <location>
        <begin position="95"/>
        <end position="115"/>
    </location>
</feature>
<dbReference type="EMBL" id="CACTIH010002142">
    <property type="protein sequence ID" value="CAA2974071.1"/>
    <property type="molecule type" value="Genomic_DNA"/>
</dbReference>
<keyword evidence="5 8" id="KW-1133">Transmembrane helix</keyword>
<dbReference type="PROSITE" id="PS51257">
    <property type="entry name" value="PROKAR_LIPOPROTEIN"/>
    <property type="match status" value="1"/>
</dbReference>
<comment type="similarity">
    <text evidence="2">Belongs to the TrkH potassium transport family. HKT (TC 2.A.38.3) subfamily.</text>
</comment>
<dbReference type="GO" id="GO:0015081">
    <property type="term" value="F:sodium ion transmembrane transporter activity"/>
    <property type="evidence" value="ECO:0007669"/>
    <property type="project" value="TreeGrafter"/>
</dbReference>
<proteinExistence type="inferred from homology"/>
<evidence type="ECO:0000256" key="4">
    <source>
        <dbReference type="ARBA" id="ARBA00022692"/>
    </source>
</evidence>
<keyword evidence="10" id="KW-1185">Reference proteome</keyword>
<feature type="transmembrane region" description="Helical" evidence="8">
    <location>
        <begin position="475"/>
        <end position="497"/>
    </location>
</feature>